<sequence length="522" mass="56641">MKTIGCILGILLGLAGTSKADIDLTVDLNYAKYEGVKGDDGISHWFGIRYAAPPIGELKFRAPRAPTTNPTLQKADAHGHVCLSSPSKSLDPALSEDCLFLDVYAPTNGSVGSLPVFVWFPGGGFNSLSGADTSASPLIKSGDFGFVVVTINYRVGPWGFLASREVKENGDLNAGLLDQRRALHWVQKHIHLFGGDPKHVTIGGASAGAASVDLHLSAYGGRDDGLFHAAAAESQSFGAQLTVDESQYQYDALVKRVGCDTAADSLNCLRNVDIKTLTENNPNIPTPGSAGGTPNFMWSNVIDGDFTQDYTYKLFAEGKFVKVPVIFGDDTNEGTIFTPKNISDYTAMNNFLLNNFVHLNPTQLDKIDSLYPKAEDYPDAGPYWRTAANAYGEMRYNCPGIKLSATYDQADVPSYNYHWDYLTAQAKQTGVGVSHTAEIGSIWDPSGHPLSSIIASYWASFIRSKDPNTYKLDSAPKWETFGGNMQRVHFPSDGSPVAMENVPDDQKKRCEYVSSIAVDIKQ</sequence>
<dbReference type="InterPro" id="IPR050309">
    <property type="entry name" value="Type-B_Carboxylest/Lipase"/>
</dbReference>
<dbReference type="AlphaFoldDB" id="A0A7D8YZ02"/>
<keyword evidence="6" id="KW-1185">Reference proteome</keyword>
<dbReference type="PANTHER" id="PTHR11559">
    <property type="entry name" value="CARBOXYLESTERASE"/>
    <property type="match status" value="1"/>
</dbReference>
<dbReference type="Gene3D" id="3.40.50.1820">
    <property type="entry name" value="alpha/beta hydrolase"/>
    <property type="match status" value="1"/>
</dbReference>
<evidence type="ECO:0000313" key="6">
    <source>
        <dbReference type="Proteomes" id="UP000481288"/>
    </source>
</evidence>
<evidence type="ECO:0000256" key="2">
    <source>
        <dbReference type="ARBA" id="ARBA00022801"/>
    </source>
</evidence>
<feature type="signal peptide" evidence="3">
    <location>
        <begin position="1"/>
        <end position="20"/>
    </location>
</feature>
<keyword evidence="3" id="KW-0732">Signal</keyword>
<dbReference type="SUPFAM" id="SSF53474">
    <property type="entry name" value="alpha/beta-Hydrolases"/>
    <property type="match status" value="1"/>
</dbReference>
<dbReference type="GO" id="GO:0016787">
    <property type="term" value="F:hydrolase activity"/>
    <property type="evidence" value="ECO:0007669"/>
    <property type="project" value="UniProtKB-KW"/>
</dbReference>
<dbReference type="PROSITE" id="PS00941">
    <property type="entry name" value="CARBOXYLESTERASE_B_2"/>
    <property type="match status" value="1"/>
</dbReference>
<dbReference type="InterPro" id="IPR019826">
    <property type="entry name" value="Carboxylesterase_B_AS"/>
</dbReference>
<organism evidence="5 6">
    <name type="scientific">Lachnellula cervina</name>
    <dbReference type="NCBI Taxonomy" id="1316786"/>
    <lineage>
        <taxon>Eukaryota</taxon>
        <taxon>Fungi</taxon>
        <taxon>Dikarya</taxon>
        <taxon>Ascomycota</taxon>
        <taxon>Pezizomycotina</taxon>
        <taxon>Leotiomycetes</taxon>
        <taxon>Helotiales</taxon>
        <taxon>Lachnaceae</taxon>
        <taxon>Lachnellula</taxon>
    </lineage>
</organism>
<dbReference type="EC" id="3.1.1.-" evidence="3"/>
<evidence type="ECO:0000313" key="5">
    <source>
        <dbReference type="EMBL" id="TVY55083.1"/>
    </source>
</evidence>
<protein>
    <recommendedName>
        <fullName evidence="3">Carboxylic ester hydrolase</fullName>
        <ecNumber evidence="3">3.1.1.-</ecNumber>
    </recommendedName>
</protein>
<feature type="chain" id="PRO_5029038228" description="Carboxylic ester hydrolase" evidence="3">
    <location>
        <begin position="21"/>
        <end position="522"/>
    </location>
</feature>
<dbReference type="PROSITE" id="PS00122">
    <property type="entry name" value="CARBOXYLESTERASE_B_1"/>
    <property type="match status" value="1"/>
</dbReference>
<proteinExistence type="inferred from homology"/>
<dbReference type="Pfam" id="PF00135">
    <property type="entry name" value="COesterase"/>
    <property type="match status" value="1"/>
</dbReference>
<evidence type="ECO:0000259" key="4">
    <source>
        <dbReference type="Pfam" id="PF00135"/>
    </source>
</evidence>
<dbReference type="EMBL" id="QGMG01000276">
    <property type="protein sequence ID" value="TVY55083.1"/>
    <property type="molecule type" value="Genomic_DNA"/>
</dbReference>
<comment type="similarity">
    <text evidence="1 3">Belongs to the type-B carboxylesterase/lipase family.</text>
</comment>
<dbReference type="Proteomes" id="UP000481288">
    <property type="component" value="Unassembled WGS sequence"/>
</dbReference>
<keyword evidence="2 3" id="KW-0378">Hydrolase</keyword>
<evidence type="ECO:0000256" key="3">
    <source>
        <dbReference type="RuleBase" id="RU361235"/>
    </source>
</evidence>
<feature type="domain" description="Carboxylesterase type B" evidence="4">
    <location>
        <begin position="34"/>
        <end position="487"/>
    </location>
</feature>
<dbReference type="InterPro" id="IPR019819">
    <property type="entry name" value="Carboxylesterase_B_CS"/>
</dbReference>
<dbReference type="InterPro" id="IPR002018">
    <property type="entry name" value="CarbesteraseB"/>
</dbReference>
<dbReference type="OrthoDB" id="408631at2759"/>
<accession>A0A7D8YZ02</accession>
<reference evidence="5 6" key="1">
    <citation type="submission" date="2018-05" db="EMBL/GenBank/DDBJ databases">
        <title>Whole genome sequencing for identification of molecular markers to develop diagnostic detection tools for the regulated plant pathogen Lachnellula willkommii.</title>
        <authorList>
            <person name="Giroux E."/>
            <person name="Bilodeau G."/>
        </authorList>
    </citation>
    <scope>NUCLEOTIDE SEQUENCE [LARGE SCALE GENOMIC DNA]</scope>
    <source>
        <strain evidence="5 6">CBS 625.97</strain>
    </source>
</reference>
<dbReference type="InterPro" id="IPR029058">
    <property type="entry name" value="AB_hydrolase_fold"/>
</dbReference>
<gene>
    <name evidence="5" type="primary">BCHE_2</name>
    <name evidence="5" type="ORF">LCER1_G002843</name>
</gene>
<comment type="caution">
    <text evidence="5">The sequence shown here is derived from an EMBL/GenBank/DDBJ whole genome shotgun (WGS) entry which is preliminary data.</text>
</comment>
<evidence type="ECO:0000256" key="1">
    <source>
        <dbReference type="ARBA" id="ARBA00005964"/>
    </source>
</evidence>
<name>A0A7D8YZ02_9HELO</name>